<evidence type="ECO:0000256" key="2">
    <source>
        <dbReference type="ARBA" id="ARBA00022630"/>
    </source>
</evidence>
<protein>
    <submittedName>
        <fullName evidence="4">Uncharacterized protein</fullName>
    </submittedName>
</protein>
<dbReference type="PANTHER" id="PTHR11455">
    <property type="entry name" value="CRYPTOCHROME"/>
    <property type="match status" value="1"/>
</dbReference>
<name>A0A0H4KJ57_9BACI</name>
<dbReference type="InterPro" id="IPR002081">
    <property type="entry name" value="Cryptochrome/DNA_photolyase_1"/>
</dbReference>
<keyword evidence="3" id="KW-0274">FAD</keyword>
<dbReference type="GO" id="GO:0071949">
    <property type="term" value="F:FAD binding"/>
    <property type="evidence" value="ECO:0007669"/>
    <property type="project" value="TreeGrafter"/>
</dbReference>
<dbReference type="SUPFAM" id="SSF48173">
    <property type="entry name" value="Cryptochrome/photolyase FAD-binding domain"/>
    <property type="match status" value="1"/>
</dbReference>
<dbReference type="GeneID" id="93700472"/>
<evidence type="ECO:0000256" key="3">
    <source>
        <dbReference type="ARBA" id="ARBA00022827"/>
    </source>
</evidence>
<evidence type="ECO:0000313" key="4">
    <source>
        <dbReference type="EMBL" id="AKO93635.1"/>
    </source>
</evidence>
<keyword evidence="2" id="KW-0285">Flavoprotein</keyword>
<dbReference type="GO" id="GO:0032922">
    <property type="term" value="P:circadian regulation of gene expression"/>
    <property type="evidence" value="ECO:0007669"/>
    <property type="project" value="TreeGrafter"/>
</dbReference>
<dbReference type="Pfam" id="PF03441">
    <property type="entry name" value="FAD_binding_7"/>
    <property type="match status" value="1"/>
</dbReference>
<dbReference type="EMBL" id="CP011974">
    <property type="protein sequence ID" value="AKO93635.1"/>
    <property type="molecule type" value="Genomic_DNA"/>
</dbReference>
<organism evidence="4 5">
    <name type="scientific">Priestia filamentosa</name>
    <dbReference type="NCBI Taxonomy" id="1402861"/>
    <lineage>
        <taxon>Bacteria</taxon>
        <taxon>Bacillati</taxon>
        <taxon>Bacillota</taxon>
        <taxon>Bacilli</taxon>
        <taxon>Bacillales</taxon>
        <taxon>Bacillaceae</taxon>
        <taxon>Priestia</taxon>
    </lineage>
</organism>
<accession>A0A0H4KJ57</accession>
<dbReference type="GO" id="GO:0005737">
    <property type="term" value="C:cytoplasm"/>
    <property type="evidence" value="ECO:0007669"/>
    <property type="project" value="TreeGrafter"/>
</dbReference>
<keyword evidence="5" id="KW-1185">Reference proteome</keyword>
<sequence>MFILPKHSTFTYIGKKGAALEHLPKRYLHKLWEAPSEVLKEACIELGKDYPHPIDDHKEARERALQRYEAVKSS</sequence>
<dbReference type="PANTHER" id="PTHR11455:SF18">
    <property type="entry name" value="SI:CH1073-390K14.1"/>
    <property type="match status" value="1"/>
</dbReference>
<evidence type="ECO:0000256" key="1">
    <source>
        <dbReference type="ARBA" id="ARBA00001974"/>
    </source>
</evidence>
<dbReference type="OrthoDB" id="9772484at2"/>
<dbReference type="InterPro" id="IPR005101">
    <property type="entry name" value="Cryptochr/Photolyase_FAD-bd"/>
</dbReference>
<gene>
    <name evidence="4" type="ORF">BEH_17060</name>
</gene>
<comment type="cofactor">
    <cofactor evidence="1">
        <name>FAD</name>
        <dbReference type="ChEBI" id="CHEBI:57692"/>
    </cofactor>
</comment>
<accession>A0A231SJW4</accession>
<evidence type="ECO:0000313" key="5">
    <source>
        <dbReference type="Proteomes" id="UP000036202"/>
    </source>
</evidence>
<dbReference type="GO" id="GO:0003677">
    <property type="term" value="F:DNA binding"/>
    <property type="evidence" value="ECO:0007669"/>
    <property type="project" value="TreeGrafter"/>
</dbReference>
<reference evidence="4 5" key="1">
    <citation type="journal article" date="2015" name="PLoS ONE">
        <title>Genome Sequence of Bacillus endophyticus and Analysis of Its Companion Mechanism in the Ketogulonigenium vulgare-Bacillus Strain Consortium.</title>
        <authorList>
            <person name="Jia N."/>
            <person name="Du J."/>
            <person name="Ding M.Z."/>
            <person name="Gao F."/>
            <person name="Yuan Y.J."/>
        </authorList>
    </citation>
    <scope>NUCLEOTIDE SEQUENCE [LARGE SCALE GENOMIC DNA]</scope>
    <source>
        <strain evidence="4 5">Hbe603</strain>
    </source>
</reference>
<reference evidence="5" key="2">
    <citation type="submission" date="2015-06" db="EMBL/GenBank/DDBJ databases">
        <title>Genome Sequence of Bacillus endophyticus and Analysis of its Companion Mechanism in the Ketogulonigenium vulgare-Bacillus strain Consortium.</title>
        <authorList>
            <person name="Jia N."/>
            <person name="Du J."/>
            <person name="Ding M.-Z."/>
            <person name="Gao F."/>
            <person name="Yuan Y.-J."/>
        </authorList>
    </citation>
    <scope>NUCLEOTIDE SEQUENCE [LARGE SCALE GENOMIC DNA]</scope>
    <source>
        <strain evidence="5">Hbe603</strain>
    </source>
</reference>
<dbReference type="PATRIC" id="fig|135735.6.peg.3625"/>
<dbReference type="AlphaFoldDB" id="A0A0H4KJ57"/>
<dbReference type="Gene3D" id="1.10.579.10">
    <property type="entry name" value="DNA Cyclobutane Dipyrimidine Photolyase, subunit A, domain 3"/>
    <property type="match status" value="1"/>
</dbReference>
<dbReference type="GO" id="GO:0003904">
    <property type="term" value="F:deoxyribodipyrimidine photo-lyase activity"/>
    <property type="evidence" value="ECO:0007669"/>
    <property type="project" value="TreeGrafter"/>
</dbReference>
<dbReference type="RefSeq" id="WP_046217727.1">
    <property type="nucleotide sequence ID" value="NZ_CP011974.1"/>
</dbReference>
<dbReference type="InterPro" id="IPR036134">
    <property type="entry name" value="Crypto/Photolyase_FAD-like_sf"/>
</dbReference>
<dbReference type="KEGG" id="beo:BEH_17060"/>
<dbReference type="Proteomes" id="UP000036202">
    <property type="component" value="Chromosome"/>
</dbReference>
<proteinExistence type="predicted"/>
<dbReference type="GO" id="GO:0043153">
    <property type="term" value="P:entrainment of circadian clock by photoperiod"/>
    <property type="evidence" value="ECO:0007669"/>
    <property type="project" value="TreeGrafter"/>
</dbReference>